<dbReference type="CDD" id="cd00814">
    <property type="entry name" value="MetRS_core"/>
    <property type="match status" value="1"/>
</dbReference>
<evidence type="ECO:0000256" key="7">
    <source>
        <dbReference type="ARBA" id="ARBA00023146"/>
    </source>
</evidence>
<evidence type="ECO:0000259" key="11">
    <source>
        <dbReference type="Pfam" id="PF09334"/>
    </source>
</evidence>
<keyword evidence="6 10" id="KW-0648">Protein biosynthesis</keyword>
<keyword evidence="5 10" id="KW-0067">ATP-binding</keyword>
<dbReference type="STRING" id="644358.A0A0C4DV75"/>
<dbReference type="PANTHER" id="PTHR43326">
    <property type="entry name" value="METHIONYL-TRNA SYNTHETASE"/>
    <property type="match status" value="1"/>
</dbReference>
<reference evidence="13" key="4">
    <citation type="journal article" date="2015" name="G3 (Bethesda)">
        <title>Genome sequences of three phytopathogenic species of the Magnaporthaceae family of fungi.</title>
        <authorList>
            <person name="Okagaki L.H."/>
            <person name="Nunes C.C."/>
            <person name="Sailsbery J."/>
            <person name="Clay B."/>
            <person name="Brown D."/>
            <person name="John T."/>
            <person name="Oh Y."/>
            <person name="Young N."/>
            <person name="Fitzgerald M."/>
            <person name="Haas B.J."/>
            <person name="Zeng Q."/>
            <person name="Young S."/>
            <person name="Adiconis X."/>
            <person name="Fan L."/>
            <person name="Levin J.Z."/>
            <person name="Mitchell T.K."/>
            <person name="Okubara P.A."/>
            <person name="Farman M.L."/>
            <person name="Kohn L.M."/>
            <person name="Birren B."/>
            <person name="Ma L.-J."/>
            <person name="Dean R.A."/>
        </authorList>
    </citation>
    <scope>NUCLEOTIDE SEQUENCE</scope>
    <source>
        <strain evidence="13">ATCC 64411 / 73-15</strain>
    </source>
</reference>
<sequence>MQRILLSRIRQLSRLPPASASPSSRWVCAACERRGGVWRRLASTTTPQQPATQAADATPQKPYYVTTPIFYVNASPHIGHMYTMVLADVLKRYRVLRGERALLCTGTDEHGTKIQRAAAQSDMEPKQLCDANSTVFADLAQTSHIDNDFFVRTTDEGHKDAVRYFWDTLVRRGHIYEDKHAGWYCVSDETFYPESLIEKRMDPVTGKVFLASKESGGAVEWVEEKTYQFRMTAFRDRLLDWYKENPDWVVPHTRMLEVEDWVRNNLEDLSVSRPVSRLSWGIPVPDDPSQTIYVWLDALVNYITKAGYPGWAPGRESEGGWPADIHVVGKDIIRFHCVYWPALLMAADLPLPRKVLTHGHWTLGHRKMSKSVGNVVNPFLAMDRFGVDAVRFFLLSPGSISDDADYSNELVVDKYKKQLQFALGNLLGRVTRSKLWNVRERVARACAHPADFSLPLQHEVLTKLPGAVEEHFQQPEPSRALREIMGVVMQTNKFIADTVPWDMAKHPDDADKQKQLTATIFYCAEALRICGILLQPFMPTKSAELLDVLGVHQSRRTWAYVDVGGDSEYGTAFRNPGEGAFESLFPPLPVEK</sequence>
<dbReference type="GO" id="GO:0006431">
    <property type="term" value="P:methionyl-tRNA aminoacylation"/>
    <property type="evidence" value="ECO:0007669"/>
    <property type="project" value="InterPro"/>
</dbReference>
<dbReference type="Gene3D" id="3.40.50.620">
    <property type="entry name" value="HUPs"/>
    <property type="match status" value="1"/>
</dbReference>
<feature type="domain" description="Methionyl/Leucyl tRNA synthetase" evidence="11">
    <location>
        <begin position="63"/>
        <end position="430"/>
    </location>
</feature>
<dbReference type="OrthoDB" id="24670at2759"/>
<dbReference type="Pfam" id="PF09334">
    <property type="entry name" value="tRNA-synt_1g"/>
    <property type="match status" value="1"/>
</dbReference>
<dbReference type="InterPro" id="IPR014758">
    <property type="entry name" value="Met-tRNA_synth"/>
</dbReference>
<evidence type="ECO:0000256" key="10">
    <source>
        <dbReference type="RuleBase" id="RU363039"/>
    </source>
</evidence>
<gene>
    <name evidence="12" type="ORF">MAPG_03876</name>
</gene>
<dbReference type="Gene3D" id="1.10.730.10">
    <property type="entry name" value="Isoleucyl-tRNA Synthetase, Domain 1"/>
    <property type="match status" value="1"/>
</dbReference>
<reference evidence="12" key="3">
    <citation type="submission" date="2011-03" db="EMBL/GenBank/DDBJ databases">
        <title>Annotation of Magnaporthe poae ATCC 64411.</title>
        <authorList>
            <person name="Ma L.-J."/>
            <person name="Dead R."/>
            <person name="Young S.K."/>
            <person name="Zeng Q."/>
            <person name="Gargeya S."/>
            <person name="Fitzgerald M."/>
            <person name="Haas B."/>
            <person name="Abouelleil A."/>
            <person name="Alvarado L."/>
            <person name="Arachchi H.M."/>
            <person name="Berlin A."/>
            <person name="Brown A."/>
            <person name="Chapman S.B."/>
            <person name="Chen Z."/>
            <person name="Dunbar C."/>
            <person name="Freedman E."/>
            <person name="Gearin G."/>
            <person name="Gellesch M."/>
            <person name="Goldberg J."/>
            <person name="Griggs A."/>
            <person name="Gujja S."/>
            <person name="Heiman D."/>
            <person name="Howarth C."/>
            <person name="Larson L."/>
            <person name="Lui A."/>
            <person name="MacDonald P.J.P."/>
            <person name="Mehta T."/>
            <person name="Montmayeur A."/>
            <person name="Murphy C."/>
            <person name="Neiman D."/>
            <person name="Pearson M."/>
            <person name="Priest M."/>
            <person name="Roberts A."/>
            <person name="Saif S."/>
            <person name="Shea T."/>
            <person name="Shenoy N."/>
            <person name="Sisk P."/>
            <person name="Stolte C."/>
            <person name="Sykes S."/>
            <person name="Yandava C."/>
            <person name="Wortman J."/>
            <person name="Nusbaum C."/>
            <person name="Birren B."/>
        </authorList>
    </citation>
    <scope>NUCLEOTIDE SEQUENCE</scope>
    <source>
        <strain evidence="12">ATCC 64411</strain>
    </source>
</reference>
<dbReference type="InterPro" id="IPR033911">
    <property type="entry name" value="MetRS_core"/>
</dbReference>
<dbReference type="GO" id="GO:0005739">
    <property type="term" value="C:mitochondrion"/>
    <property type="evidence" value="ECO:0007669"/>
    <property type="project" value="UniProtKB-ARBA"/>
</dbReference>
<comment type="catalytic activity">
    <reaction evidence="8">
        <text>tRNA(Met) + L-methionine + ATP = L-methionyl-tRNA(Met) + AMP + diphosphate</text>
        <dbReference type="Rhea" id="RHEA:13481"/>
        <dbReference type="Rhea" id="RHEA-COMP:9667"/>
        <dbReference type="Rhea" id="RHEA-COMP:9698"/>
        <dbReference type="ChEBI" id="CHEBI:30616"/>
        <dbReference type="ChEBI" id="CHEBI:33019"/>
        <dbReference type="ChEBI" id="CHEBI:57844"/>
        <dbReference type="ChEBI" id="CHEBI:78442"/>
        <dbReference type="ChEBI" id="CHEBI:78530"/>
        <dbReference type="ChEBI" id="CHEBI:456215"/>
        <dbReference type="EC" id="6.1.1.10"/>
    </reaction>
</comment>
<dbReference type="EC" id="6.1.1.10" evidence="2"/>
<evidence type="ECO:0000256" key="6">
    <source>
        <dbReference type="ARBA" id="ARBA00022917"/>
    </source>
</evidence>
<protein>
    <recommendedName>
        <fullName evidence="9">Probable methionine--tRNA ligase, mitochondrial</fullName>
        <ecNumber evidence="2">6.1.1.10</ecNumber>
    </recommendedName>
</protein>
<keyword evidence="14" id="KW-1185">Reference proteome</keyword>
<evidence type="ECO:0000256" key="3">
    <source>
        <dbReference type="ARBA" id="ARBA00022598"/>
    </source>
</evidence>
<evidence type="ECO:0000256" key="9">
    <source>
        <dbReference type="ARBA" id="ARBA00068817"/>
    </source>
</evidence>
<evidence type="ECO:0000256" key="4">
    <source>
        <dbReference type="ARBA" id="ARBA00022741"/>
    </source>
</evidence>
<dbReference type="EMBL" id="ADBL01000914">
    <property type="status" value="NOT_ANNOTATED_CDS"/>
    <property type="molecule type" value="Genomic_DNA"/>
</dbReference>
<evidence type="ECO:0000313" key="14">
    <source>
        <dbReference type="Proteomes" id="UP000011715"/>
    </source>
</evidence>
<reference evidence="13" key="5">
    <citation type="submission" date="2015-06" db="UniProtKB">
        <authorList>
            <consortium name="EnsemblFungi"/>
        </authorList>
    </citation>
    <scope>IDENTIFICATION</scope>
    <source>
        <strain evidence="13">ATCC 64411</strain>
    </source>
</reference>
<dbReference type="FunFam" id="2.170.220.10:FF:000001">
    <property type="entry name" value="methionine--tRNA ligase, mitochondrial"/>
    <property type="match status" value="1"/>
</dbReference>
<dbReference type="PANTHER" id="PTHR43326:SF1">
    <property type="entry name" value="METHIONINE--TRNA LIGASE, MITOCHONDRIAL"/>
    <property type="match status" value="1"/>
</dbReference>
<reference evidence="14" key="2">
    <citation type="submission" date="2010-05" db="EMBL/GenBank/DDBJ databases">
        <title>The genome sequence of Magnaporthe poae strain ATCC 64411.</title>
        <authorList>
            <person name="Ma L.-J."/>
            <person name="Dead R."/>
            <person name="Young S."/>
            <person name="Zeng Q."/>
            <person name="Koehrsen M."/>
            <person name="Alvarado L."/>
            <person name="Berlin A."/>
            <person name="Chapman S.B."/>
            <person name="Chen Z."/>
            <person name="Freedman E."/>
            <person name="Gellesch M."/>
            <person name="Goldberg J."/>
            <person name="Griggs A."/>
            <person name="Gujja S."/>
            <person name="Heilman E.R."/>
            <person name="Heiman D."/>
            <person name="Hepburn T."/>
            <person name="Howarth C."/>
            <person name="Jen D."/>
            <person name="Larson L."/>
            <person name="Mehta T."/>
            <person name="Neiman D."/>
            <person name="Pearson M."/>
            <person name="Roberts A."/>
            <person name="Saif S."/>
            <person name="Shea T."/>
            <person name="Shenoy N."/>
            <person name="Sisk P."/>
            <person name="Stolte C."/>
            <person name="Sykes S."/>
            <person name="Walk T."/>
            <person name="White J."/>
            <person name="Yandava C."/>
            <person name="Haas B."/>
            <person name="Nusbaum C."/>
            <person name="Birren B."/>
        </authorList>
    </citation>
    <scope>NUCLEOTIDE SEQUENCE [LARGE SCALE GENOMIC DNA]</scope>
    <source>
        <strain evidence="14">ATCC 64411 / 73-15</strain>
    </source>
</reference>
<keyword evidence="7 10" id="KW-0030">Aminoacyl-tRNA synthetase</keyword>
<evidence type="ECO:0000256" key="8">
    <source>
        <dbReference type="ARBA" id="ARBA00047364"/>
    </source>
</evidence>
<comment type="similarity">
    <text evidence="1 10">Belongs to the class-I aminoacyl-tRNA synthetase family.</text>
</comment>
<dbReference type="EnsemblFungi" id="MAPG_03876T0">
    <property type="protein sequence ID" value="MAPG_03876T0"/>
    <property type="gene ID" value="MAPG_03876"/>
</dbReference>
<evidence type="ECO:0000313" key="12">
    <source>
        <dbReference type="EMBL" id="KLU84841.1"/>
    </source>
</evidence>
<dbReference type="PRINTS" id="PR01041">
    <property type="entry name" value="TRNASYNTHMET"/>
</dbReference>
<dbReference type="VEuPathDB" id="FungiDB:MAPG_03876"/>
<reference evidence="12" key="1">
    <citation type="submission" date="2010-05" db="EMBL/GenBank/DDBJ databases">
        <title>The Genome Sequence of Magnaporthe poae strain ATCC 64411.</title>
        <authorList>
            <consortium name="The Broad Institute Genome Sequencing Platform"/>
            <consortium name="Broad Institute Genome Sequencing Center for Infectious Disease"/>
            <person name="Ma L.-J."/>
            <person name="Dead R."/>
            <person name="Young S."/>
            <person name="Zeng Q."/>
            <person name="Koehrsen M."/>
            <person name="Alvarado L."/>
            <person name="Berlin A."/>
            <person name="Chapman S.B."/>
            <person name="Chen Z."/>
            <person name="Freedman E."/>
            <person name="Gellesch M."/>
            <person name="Goldberg J."/>
            <person name="Griggs A."/>
            <person name="Gujja S."/>
            <person name="Heilman E.R."/>
            <person name="Heiman D."/>
            <person name="Hepburn T."/>
            <person name="Howarth C."/>
            <person name="Jen D."/>
            <person name="Larson L."/>
            <person name="Mehta T."/>
            <person name="Neiman D."/>
            <person name="Pearson M."/>
            <person name="Roberts A."/>
            <person name="Saif S."/>
            <person name="Shea T."/>
            <person name="Shenoy N."/>
            <person name="Sisk P."/>
            <person name="Stolte C."/>
            <person name="Sykes S."/>
            <person name="Walk T."/>
            <person name="White J."/>
            <person name="Yandava C."/>
            <person name="Haas B."/>
            <person name="Nusbaum C."/>
            <person name="Birren B."/>
        </authorList>
    </citation>
    <scope>NUCLEOTIDE SEQUENCE</scope>
    <source>
        <strain evidence="12">ATCC 64411</strain>
    </source>
</reference>
<dbReference type="GO" id="GO:0004825">
    <property type="term" value="F:methionine-tRNA ligase activity"/>
    <property type="evidence" value="ECO:0007669"/>
    <property type="project" value="UniProtKB-EC"/>
</dbReference>
<dbReference type="InterPro" id="IPR023457">
    <property type="entry name" value="Met-tRNA_synth_2"/>
</dbReference>
<dbReference type="InterPro" id="IPR014729">
    <property type="entry name" value="Rossmann-like_a/b/a_fold"/>
</dbReference>
<name>A0A0C4DV75_MAGP6</name>
<evidence type="ECO:0000256" key="2">
    <source>
        <dbReference type="ARBA" id="ARBA00012838"/>
    </source>
</evidence>
<evidence type="ECO:0000256" key="1">
    <source>
        <dbReference type="ARBA" id="ARBA00005594"/>
    </source>
</evidence>
<dbReference type="eggNOG" id="KOG0436">
    <property type="taxonomic scope" value="Eukaryota"/>
</dbReference>
<dbReference type="SUPFAM" id="SSF52374">
    <property type="entry name" value="Nucleotidylyl transferase"/>
    <property type="match status" value="1"/>
</dbReference>
<dbReference type="Proteomes" id="UP000011715">
    <property type="component" value="Unassembled WGS sequence"/>
</dbReference>
<evidence type="ECO:0000313" key="13">
    <source>
        <dbReference type="EnsemblFungi" id="MAPG_03876T0"/>
    </source>
</evidence>
<evidence type="ECO:0000256" key="5">
    <source>
        <dbReference type="ARBA" id="ARBA00022840"/>
    </source>
</evidence>
<keyword evidence="4 10" id="KW-0547">Nucleotide-binding</keyword>
<dbReference type="InterPro" id="IPR015413">
    <property type="entry name" value="Methionyl/Leucyl_tRNA_Synth"/>
</dbReference>
<dbReference type="EMBL" id="GL876968">
    <property type="protein sequence ID" value="KLU84841.1"/>
    <property type="molecule type" value="Genomic_DNA"/>
</dbReference>
<organism evidence="13 14">
    <name type="scientific">Magnaporthiopsis poae (strain ATCC 64411 / 73-15)</name>
    <name type="common">Kentucky bluegrass fungus</name>
    <name type="synonym">Magnaporthe poae</name>
    <dbReference type="NCBI Taxonomy" id="644358"/>
    <lineage>
        <taxon>Eukaryota</taxon>
        <taxon>Fungi</taxon>
        <taxon>Dikarya</taxon>
        <taxon>Ascomycota</taxon>
        <taxon>Pezizomycotina</taxon>
        <taxon>Sordariomycetes</taxon>
        <taxon>Sordariomycetidae</taxon>
        <taxon>Magnaporthales</taxon>
        <taxon>Magnaporthaceae</taxon>
        <taxon>Magnaporthiopsis</taxon>
    </lineage>
</organism>
<accession>A0A0C4DV75</accession>
<dbReference type="InterPro" id="IPR009080">
    <property type="entry name" value="tRNAsynth_Ia_anticodon-bd"/>
</dbReference>
<proteinExistence type="inferred from homology"/>
<keyword evidence="3 10" id="KW-0436">Ligase</keyword>
<dbReference type="AlphaFoldDB" id="A0A0C4DV75"/>
<dbReference type="Gene3D" id="2.170.220.10">
    <property type="match status" value="1"/>
</dbReference>
<dbReference type="SUPFAM" id="SSF47323">
    <property type="entry name" value="Anticodon-binding domain of a subclass of class I aminoacyl-tRNA synthetases"/>
    <property type="match status" value="1"/>
</dbReference>
<dbReference type="GO" id="GO:0005524">
    <property type="term" value="F:ATP binding"/>
    <property type="evidence" value="ECO:0007669"/>
    <property type="project" value="UniProtKB-KW"/>
</dbReference>
<dbReference type="OMA" id="MDTQAFC"/>
<dbReference type="NCBIfam" id="TIGR00398">
    <property type="entry name" value="metG"/>
    <property type="match status" value="1"/>
</dbReference>